<dbReference type="EMBL" id="MTJN01000002">
    <property type="protein sequence ID" value="OOV05636.1"/>
    <property type="molecule type" value="Genomic_DNA"/>
</dbReference>
<keyword evidence="2" id="KW-1185">Reference proteome</keyword>
<reference evidence="1 2" key="1">
    <citation type="submission" date="2017-01" db="EMBL/GenBank/DDBJ databases">
        <title>Genome sequencing of Rhodoferax fermentans JCM 7819.</title>
        <authorList>
            <person name="Kim Y.J."/>
            <person name="Farh M.E.-A."/>
            <person name="Yang D.-C."/>
        </authorList>
    </citation>
    <scope>NUCLEOTIDE SEQUENCE [LARGE SCALE GENOMIC DNA]</scope>
    <source>
        <strain evidence="1 2">JCM 7819</strain>
    </source>
</reference>
<organism evidence="1 2">
    <name type="scientific">Rhodoferax fermentans</name>
    <dbReference type="NCBI Taxonomy" id="28066"/>
    <lineage>
        <taxon>Bacteria</taxon>
        <taxon>Pseudomonadati</taxon>
        <taxon>Pseudomonadota</taxon>
        <taxon>Betaproteobacteria</taxon>
        <taxon>Burkholderiales</taxon>
        <taxon>Comamonadaceae</taxon>
        <taxon>Rhodoferax</taxon>
    </lineage>
</organism>
<sequence length="107" mass="11554">MRPEIRNRPDWLGFWPDSITCSTRTGRLDRTGCLLASVVWVGVSDVLASVRVSAAALSEVVLGTDPRGSGCPGLAISHCQSTLNDCKTDDVVDAWFMVRAFTEVVQG</sequence>
<dbReference type="Proteomes" id="UP000190750">
    <property type="component" value="Unassembled WGS sequence"/>
</dbReference>
<comment type="caution">
    <text evidence="1">The sequence shown here is derived from an EMBL/GenBank/DDBJ whole genome shotgun (WGS) entry which is preliminary data.</text>
</comment>
<dbReference type="AlphaFoldDB" id="A0A1T1ANB9"/>
<gene>
    <name evidence="1" type="ORF">RF819_01960</name>
</gene>
<protein>
    <submittedName>
        <fullName evidence="1">Uncharacterized protein</fullName>
    </submittedName>
</protein>
<proteinExistence type="predicted"/>
<name>A0A1T1ANB9_RHOFE</name>
<evidence type="ECO:0000313" key="1">
    <source>
        <dbReference type="EMBL" id="OOV05636.1"/>
    </source>
</evidence>
<accession>A0A1T1ANB9</accession>
<evidence type="ECO:0000313" key="2">
    <source>
        <dbReference type="Proteomes" id="UP000190750"/>
    </source>
</evidence>